<dbReference type="InterPro" id="IPR025122">
    <property type="entry name" value="DUF4048"/>
</dbReference>
<dbReference type="Proteomes" id="UP000799777">
    <property type="component" value="Unassembled WGS sequence"/>
</dbReference>
<feature type="compositionally biased region" description="Polar residues" evidence="2">
    <location>
        <begin position="345"/>
        <end position="357"/>
    </location>
</feature>
<feature type="region of interest" description="Disordered" evidence="2">
    <location>
        <begin position="196"/>
        <end position="216"/>
    </location>
</feature>
<organism evidence="4 5">
    <name type="scientific">Setomelanomma holmii</name>
    <dbReference type="NCBI Taxonomy" id="210430"/>
    <lineage>
        <taxon>Eukaryota</taxon>
        <taxon>Fungi</taxon>
        <taxon>Dikarya</taxon>
        <taxon>Ascomycota</taxon>
        <taxon>Pezizomycotina</taxon>
        <taxon>Dothideomycetes</taxon>
        <taxon>Pleosporomycetidae</taxon>
        <taxon>Pleosporales</taxon>
        <taxon>Pleosporineae</taxon>
        <taxon>Phaeosphaeriaceae</taxon>
        <taxon>Setomelanomma</taxon>
    </lineage>
</organism>
<name>A0A9P4GWF5_9PLEO</name>
<feature type="compositionally biased region" description="Polar residues" evidence="2">
    <location>
        <begin position="46"/>
        <end position="62"/>
    </location>
</feature>
<sequence>MPHSRSKTTSQVDIVGQGKRLSLQFPIQKAAGSNSPNNPSPRSRPQSWVSGTTATSQDDVSTPTETNILAVLAAQERYVLELKEELNKAEADLQILKKHYAQHEANKFRNEKRKVAQLQPVKTSLIDISPDQEDEDGSNTWMQKEMERRKALVSNSDAKSSKRKVFSGSRHLRTLSLLSPDKAYMPSFPQPAELVEEEAATKRPELPTRSSTSSDIARQVIVAGNHERHDSTGLPTIQRDQLIRAGTQMATDLKNGLFTFIEDIRQATVGDEAVHGSEDPGSANVRDPLIKGARKASTGRPSMSRSASSKKPSQALGSTGDDFWREMGLSEPKTSLMHNKKTHTNKPAQTPQKQTRNLMDDDEEWDNWETPNDTYTDKTGDAQDSSDESEPSSPGPGSSRTSTSSTDDAARDSKRNSIPWPDLVKGMSPNNLKRTASHLMKEWEKQLTPPPESRVSNHSHGDYIGRSDESSLI</sequence>
<gene>
    <name evidence="4" type="ORF">EK21DRAFT_82400</name>
</gene>
<keyword evidence="5" id="KW-1185">Reference proteome</keyword>
<dbReference type="AlphaFoldDB" id="A0A9P4GWF5"/>
<protein>
    <recommendedName>
        <fullName evidence="3">DUF4048 domain-containing protein</fullName>
    </recommendedName>
</protein>
<evidence type="ECO:0000313" key="4">
    <source>
        <dbReference type="EMBL" id="KAF2022790.1"/>
    </source>
</evidence>
<feature type="compositionally biased region" description="Low complexity" evidence="2">
    <location>
        <begin position="391"/>
        <end position="407"/>
    </location>
</feature>
<proteinExistence type="predicted"/>
<evidence type="ECO:0000313" key="5">
    <source>
        <dbReference type="Proteomes" id="UP000799777"/>
    </source>
</evidence>
<evidence type="ECO:0000256" key="1">
    <source>
        <dbReference type="SAM" id="Coils"/>
    </source>
</evidence>
<accession>A0A9P4GWF5</accession>
<feature type="domain" description="DUF4048" evidence="3">
    <location>
        <begin position="171"/>
        <end position="376"/>
    </location>
</feature>
<evidence type="ECO:0000259" key="3">
    <source>
        <dbReference type="Pfam" id="PF13257"/>
    </source>
</evidence>
<reference evidence="4" key="1">
    <citation type="journal article" date="2020" name="Stud. Mycol.">
        <title>101 Dothideomycetes genomes: a test case for predicting lifestyles and emergence of pathogens.</title>
        <authorList>
            <person name="Haridas S."/>
            <person name="Albert R."/>
            <person name="Binder M."/>
            <person name="Bloem J."/>
            <person name="Labutti K."/>
            <person name="Salamov A."/>
            <person name="Andreopoulos B."/>
            <person name="Baker S."/>
            <person name="Barry K."/>
            <person name="Bills G."/>
            <person name="Bluhm B."/>
            <person name="Cannon C."/>
            <person name="Castanera R."/>
            <person name="Culley D."/>
            <person name="Daum C."/>
            <person name="Ezra D."/>
            <person name="Gonzalez J."/>
            <person name="Henrissat B."/>
            <person name="Kuo A."/>
            <person name="Liang C."/>
            <person name="Lipzen A."/>
            <person name="Lutzoni F."/>
            <person name="Magnuson J."/>
            <person name="Mondo S."/>
            <person name="Nolan M."/>
            <person name="Ohm R."/>
            <person name="Pangilinan J."/>
            <person name="Park H.-J."/>
            <person name="Ramirez L."/>
            <person name="Alfaro M."/>
            <person name="Sun H."/>
            <person name="Tritt A."/>
            <person name="Yoshinaga Y."/>
            <person name="Zwiers L.-H."/>
            <person name="Turgeon B."/>
            <person name="Goodwin S."/>
            <person name="Spatafora J."/>
            <person name="Crous P."/>
            <person name="Grigoriev I."/>
        </authorList>
    </citation>
    <scope>NUCLEOTIDE SEQUENCE</scope>
    <source>
        <strain evidence="4">CBS 110217</strain>
    </source>
</reference>
<feature type="region of interest" description="Disordered" evidence="2">
    <location>
        <begin position="27"/>
        <end position="62"/>
    </location>
</feature>
<dbReference type="EMBL" id="ML978441">
    <property type="protein sequence ID" value="KAF2022790.1"/>
    <property type="molecule type" value="Genomic_DNA"/>
</dbReference>
<dbReference type="Pfam" id="PF13257">
    <property type="entry name" value="DUF4048"/>
    <property type="match status" value="1"/>
</dbReference>
<feature type="compositionally biased region" description="Low complexity" evidence="2">
    <location>
        <begin position="300"/>
        <end position="313"/>
    </location>
</feature>
<feature type="compositionally biased region" description="Basic and acidic residues" evidence="2">
    <location>
        <begin position="459"/>
        <end position="473"/>
    </location>
</feature>
<evidence type="ECO:0000256" key="2">
    <source>
        <dbReference type="SAM" id="MobiDB-lite"/>
    </source>
</evidence>
<comment type="caution">
    <text evidence="4">The sequence shown here is derived from an EMBL/GenBank/DDBJ whole genome shotgun (WGS) entry which is preliminary data.</text>
</comment>
<keyword evidence="1" id="KW-0175">Coiled coil</keyword>
<feature type="coiled-coil region" evidence="1">
    <location>
        <begin position="72"/>
        <end position="106"/>
    </location>
</feature>
<feature type="compositionally biased region" description="Low complexity" evidence="2">
    <location>
        <begin position="33"/>
        <end position="45"/>
    </location>
</feature>
<dbReference type="OrthoDB" id="4097086at2759"/>
<feature type="region of interest" description="Disordered" evidence="2">
    <location>
        <begin position="272"/>
        <end position="473"/>
    </location>
</feature>